<dbReference type="InterPro" id="IPR036397">
    <property type="entry name" value="RNaseH_sf"/>
</dbReference>
<evidence type="ECO:0000256" key="3">
    <source>
        <dbReference type="ARBA" id="ARBA00022750"/>
    </source>
</evidence>
<dbReference type="SUPFAM" id="SSF56672">
    <property type="entry name" value="DNA/RNA polymerases"/>
    <property type="match status" value="1"/>
</dbReference>
<dbReference type="InterPro" id="IPR012337">
    <property type="entry name" value="RNaseH-like_sf"/>
</dbReference>
<dbReference type="Pfam" id="PF13976">
    <property type="entry name" value="gag_pre-integrs"/>
    <property type="match status" value="1"/>
</dbReference>
<dbReference type="PROSITE" id="PS50994">
    <property type="entry name" value="INTEGRASE"/>
    <property type="match status" value="1"/>
</dbReference>
<evidence type="ECO:0000259" key="6">
    <source>
        <dbReference type="PROSITE" id="PS50994"/>
    </source>
</evidence>
<dbReference type="SUPFAM" id="SSF53271">
    <property type="entry name" value="PRTase-like"/>
    <property type="match status" value="1"/>
</dbReference>
<organism evidence="7 8">
    <name type="scientific">Trifolium subterraneum</name>
    <name type="common">Subterranean clover</name>
    <dbReference type="NCBI Taxonomy" id="3900"/>
    <lineage>
        <taxon>Eukaryota</taxon>
        <taxon>Viridiplantae</taxon>
        <taxon>Streptophyta</taxon>
        <taxon>Embryophyta</taxon>
        <taxon>Tracheophyta</taxon>
        <taxon>Spermatophyta</taxon>
        <taxon>Magnoliopsida</taxon>
        <taxon>eudicotyledons</taxon>
        <taxon>Gunneridae</taxon>
        <taxon>Pentapetalae</taxon>
        <taxon>rosids</taxon>
        <taxon>fabids</taxon>
        <taxon>Fabales</taxon>
        <taxon>Fabaceae</taxon>
        <taxon>Papilionoideae</taxon>
        <taxon>50 kb inversion clade</taxon>
        <taxon>NPAAA clade</taxon>
        <taxon>Hologalegina</taxon>
        <taxon>IRL clade</taxon>
        <taxon>Trifolieae</taxon>
        <taxon>Trifolium</taxon>
    </lineage>
</organism>
<dbReference type="Pfam" id="PF25597">
    <property type="entry name" value="SH3_retrovirus"/>
    <property type="match status" value="1"/>
</dbReference>
<dbReference type="OrthoDB" id="1726228at2759"/>
<feature type="compositionally biased region" description="Polar residues" evidence="5">
    <location>
        <begin position="512"/>
        <end position="525"/>
    </location>
</feature>
<dbReference type="Pfam" id="PF07727">
    <property type="entry name" value="RVT_2"/>
    <property type="match status" value="1"/>
</dbReference>
<dbReference type="InterPro" id="IPR013103">
    <property type="entry name" value="RVT_2"/>
</dbReference>
<dbReference type="InterPro" id="IPR043502">
    <property type="entry name" value="DNA/RNA_pol_sf"/>
</dbReference>
<keyword evidence="4" id="KW-0378">Hydrolase</keyword>
<dbReference type="CDD" id="cd09272">
    <property type="entry name" value="RNase_HI_RT_Ty1"/>
    <property type="match status" value="1"/>
</dbReference>
<dbReference type="GO" id="GO:0046872">
    <property type="term" value="F:metal ion binding"/>
    <property type="evidence" value="ECO:0007669"/>
    <property type="project" value="UniProtKB-KW"/>
</dbReference>
<protein>
    <recommendedName>
        <fullName evidence="6">Integrase catalytic domain-containing protein</fullName>
    </recommendedName>
</protein>
<dbReference type="PANTHER" id="PTHR42648:SF18">
    <property type="entry name" value="RETROTRANSPOSON, UNCLASSIFIED-LIKE PROTEIN"/>
    <property type="match status" value="1"/>
</dbReference>
<dbReference type="GO" id="GO:0015074">
    <property type="term" value="P:DNA integration"/>
    <property type="evidence" value="ECO:0007669"/>
    <property type="project" value="InterPro"/>
</dbReference>
<feature type="domain" description="Integrase catalytic" evidence="6">
    <location>
        <begin position="290"/>
        <end position="457"/>
    </location>
</feature>
<gene>
    <name evidence="7" type="ORF">TSUD_56070</name>
</gene>
<keyword evidence="2" id="KW-0479">Metal-binding</keyword>
<dbReference type="AlphaFoldDB" id="A0A2Z6N4D2"/>
<evidence type="ECO:0000256" key="5">
    <source>
        <dbReference type="SAM" id="MobiDB-lite"/>
    </source>
</evidence>
<dbReference type="Gene3D" id="3.30.420.10">
    <property type="entry name" value="Ribonuclease H-like superfamily/Ribonuclease H"/>
    <property type="match status" value="1"/>
</dbReference>
<dbReference type="GO" id="GO:0006508">
    <property type="term" value="P:proteolysis"/>
    <property type="evidence" value="ECO:0007669"/>
    <property type="project" value="UniProtKB-KW"/>
</dbReference>
<name>A0A2Z6N4D2_TRISU</name>
<dbReference type="InterPro" id="IPR001584">
    <property type="entry name" value="Integrase_cat-core"/>
</dbReference>
<feature type="region of interest" description="Disordered" evidence="5">
    <location>
        <begin position="512"/>
        <end position="535"/>
    </location>
</feature>
<keyword evidence="1" id="KW-0645">Protease</keyword>
<dbReference type="Pfam" id="PF00665">
    <property type="entry name" value="rve"/>
    <property type="match status" value="1"/>
</dbReference>
<evidence type="ECO:0000256" key="2">
    <source>
        <dbReference type="ARBA" id="ARBA00022723"/>
    </source>
</evidence>
<dbReference type="InterPro" id="IPR029057">
    <property type="entry name" value="PRTase-like"/>
</dbReference>
<dbReference type="GO" id="GO:0004190">
    <property type="term" value="F:aspartic-type endopeptidase activity"/>
    <property type="evidence" value="ECO:0007669"/>
    <property type="project" value="UniProtKB-KW"/>
</dbReference>
<dbReference type="SUPFAM" id="SSF53098">
    <property type="entry name" value="Ribonuclease H-like"/>
    <property type="match status" value="1"/>
</dbReference>
<dbReference type="InterPro" id="IPR054722">
    <property type="entry name" value="PolX-like_BBD"/>
</dbReference>
<keyword evidence="3" id="KW-0064">Aspartyl protease</keyword>
<evidence type="ECO:0000313" key="8">
    <source>
        <dbReference type="Proteomes" id="UP000242715"/>
    </source>
</evidence>
<dbReference type="PANTHER" id="PTHR42648">
    <property type="entry name" value="TRANSPOSASE, PUTATIVE-RELATED"/>
    <property type="match status" value="1"/>
</dbReference>
<sequence>MVVCTSTKVREGDKRIVRLKEGHVSGHYVVIVDDLVQSGDTLIECQGKPQIQCNYCKRWGHREKFCRLKQNQSQPQHAHQVNFTDEQSQHEDHLFMASQECSSASKYVWYVDSGCMIHMAKEPSLFTSLDRAVRTKVKLGNGEIVQTEGKGTISVHTSKGPKFINDVLLIPDLDQNLLSVAQLMKKGYSLSFKNNGCVIMDSNDSEVVKVEMCGNSFPISLNQTALVSKHDDSTLWHKRYGHFNMNALKFLQSHDMVKDMPPINCIDDLCNACQLGKMHRKSFQSANGTRARNKLELVHTNLCGPMSIPSLSQNKYFILFIDDLTRMTWVYFLTSKAHTFNVFKKFRAMVESQSGCKIKMLRSDNGKEYTSNEFNKFCEDEGIVHQLTVSYTPEKNGVSERKNRTVMEMARCLIAEKKLPKSFWAEAIGVKPSAKHLKIFGSICYAHVPAAKRSKLDDKAEMGIFWGYASSSKGYRVYNLKTKQIVISRDLDVDENAYWNWENNEVQNCELKSTSSASDNQQNAANEDEYEITESDSPVLKTKSLAEIYENCNFVVNEPSCFEEASMLTEWKDAMKEELLAINKNGTWELTPRPKDKNVIGVKWVYRTKLNPDGSIHKHKARLVVKGYSQMAGVDYGDTFASVARHETIRLIVALSAQNGWKFFHLDVKSAFLNGVLQEEIYVEQPTGFIVSGHEDKVYRLYKALYGLKQAPRAWYSRIDSHFLENDFKRSQNEPTLYVKDYGNGKRLIVSLYVDDLLVTGDDINAINNFKKSMLQAFEMTDLGEMKYFLGMELYQLDDGIFLSQRKYANDVLKKFKLESCKPVSTPLAVNEKLSKDDGDVKADVTQYRSLIGCLLYLTATRPDLMFSASLLSRFRHSPSVTHFGVGKRVLRYIKGTSDFGIWYNKSDGKLEGFVDSDWAGSVDDSKSTTGYVFSLGSGVFSWNSKKQDVVAQSSAEAEYIAAAAASNQAIWIKKVLTDLNHGQMEPIVLWCDNKSAISIAKNPIQHGRTKHINVKFHVIREAEKNGDVQLMHCSSEEQLADILTKALPSAKFMELRSKLGVFKKFFKEEC</sequence>
<dbReference type="EMBL" id="DF973332">
    <property type="protein sequence ID" value="GAU26309.1"/>
    <property type="molecule type" value="Genomic_DNA"/>
</dbReference>
<dbReference type="InterPro" id="IPR057670">
    <property type="entry name" value="SH3_retrovirus"/>
</dbReference>
<accession>A0A2Z6N4D2</accession>
<dbReference type="GO" id="GO:0003676">
    <property type="term" value="F:nucleic acid binding"/>
    <property type="evidence" value="ECO:0007669"/>
    <property type="project" value="InterPro"/>
</dbReference>
<evidence type="ECO:0000313" key="7">
    <source>
        <dbReference type="EMBL" id="GAU26309.1"/>
    </source>
</evidence>
<evidence type="ECO:0000256" key="1">
    <source>
        <dbReference type="ARBA" id="ARBA00022670"/>
    </source>
</evidence>
<keyword evidence="8" id="KW-1185">Reference proteome</keyword>
<proteinExistence type="predicted"/>
<dbReference type="Proteomes" id="UP000242715">
    <property type="component" value="Unassembled WGS sequence"/>
</dbReference>
<evidence type="ECO:0000256" key="4">
    <source>
        <dbReference type="ARBA" id="ARBA00022801"/>
    </source>
</evidence>
<dbReference type="Pfam" id="PF22936">
    <property type="entry name" value="Pol_BBD"/>
    <property type="match status" value="1"/>
</dbReference>
<dbReference type="InterPro" id="IPR039537">
    <property type="entry name" value="Retrotran_Ty1/copia-like"/>
</dbReference>
<dbReference type="InterPro" id="IPR025724">
    <property type="entry name" value="GAG-pre-integrase_dom"/>
</dbReference>
<reference evidence="8" key="1">
    <citation type="journal article" date="2017" name="Front. Plant Sci.">
        <title>Climate Clever Clovers: New Paradigm to Reduce the Environmental Footprint of Ruminants by Breeding Low Methanogenic Forages Utilizing Haplotype Variation.</title>
        <authorList>
            <person name="Kaur P."/>
            <person name="Appels R."/>
            <person name="Bayer P.E."/>
            <person name="Keeble-Gagnere G."/>
            <person name="Wang J."/>
            <person name="Hirakawa H."/>
            <person name="Shirasawa K."/>
            <person name="Vercoe P."/>
            <person name="Stefanova K."/>
            <person name="Durmic Z."/>
            <person name="Nichols P."/>
            <person name="Revell C."/>
            <person name="Isobe S.N."/>
            <person name="Edwards D."/>
            <person name="Erskine W."/>
        </authorList>
    </citation>
    <scope>NUCLEOTIDE SEQUENCE [LARGE SCALE GENOMIC DNA]</scope>
    <source>
        <strain evidence="8">cv. Daliak</strain>
    </source>
</reference>